<gene>
    <name evidence="3" type="ORF">AMEX_G20382</name>
</gene>
<feature type="compositionally biased region" description="Basic and acidic residues" evidence="1">
    <location>
        <begin position="166"/>
        <end position="179"/>
    </location>
</feature>
<sequence>MKIIKGVAPKDYESIVAPNGDFKKLHTGDIVLRPIEGSSSLHHAGIYCGNDEIIEFCPTVEKADTSALVTSLSKGSTPDGEIHKISVKKFLKGKKWIIFRLKSKVEDLDSNIKNAMDKDLPYHALQFNCVNFALCILKKQNWPNSREIEGIKDQPLTSTSDCVSVRPEDEAKPGQHEGRNNTYYPLLENPEEGTHLKDIVTKN</sequence>
<feature type="region of interest" description="Disordered" evidence="1">
    <location>
        <begin position="153"/>
        <end position="203"/>
    </location>
</feature>
<evidence type="ECO:0000256" key="1">
    <source>
        <dbReference type="SAM" id="MobiDB-lite"/>
    </source>
</evidence>
<dbReference type="Pfam" id="PF04970">
    <property type="entry name" value="LRAT"/>
    <property type="match status" value="1"/>
</dbReference>
<dbReference type="EMBL" id="JAICCE010000017">
    <property type="protein sequence ID" value="KAG9265903.1"/>
    <property type="molecule type" value="Genomic_DNA"/>
</dbReference>
<accession>A0A8T2L2T4</accession>
<dbReference type="AlphaFoldDB" id="A0A8T2L2T4"/>
<evidence type="ECO:0000313" key="3">
    <source>
        <dbReference type="EMBL" id="KAG9265903.1"/>
    </source>
</evidence>
<evidence type="ECO:0000259" key="2">
    <source>
        <dbReference type="Pfam" id="PF04970"/>
    </source>
</evidence>
<protein>
    <recommendedName>
        <fullName evidence="2">LRAT domain-containing protein</fullName>
    </recommendedName>
</protein>
<dbReference type="Gene3D" id="3.90.1720.10">
    <property type="entry name" value="endopeptidase domain like (from Nostoc punctiforme)"/>
    <property type="match status" value="1"/>
</dbReference>
<feature type="domain" description="LRAT" evidence="2">
    <location>
        <begin position="26"/>
        <end position="135"/>
    </location>
</feature>
<name>A0A8T2L2T4_ASTMX</name>
<feature type="compositionally biased region" description="Basic and acidic residues" evidence="1">
    <location>
        <begin position="192"/>
        <end position="203"/>
    </location>
</feature>
<dbReference type="InterPro" id="IPR007053">
    <property type="entry name" value="LRAT_dom"/>
</dbReference>
<organism evidence="3 4">
    <name type="scientific">Astyanax mexicanus</name>
    <name type="common">Blind cave fish</name>
    <name type="synonym">Astyanax fasciatus mexicanus</name>
    <dbReference type="NCBI Taxonomy" id="7994"/>
    <lineage>
        <taxon>Eukaryota</taxon>
        <taxon>Metazoa</taxon>
        <taxon>Chordata</taxon>
        <taxon>Craniata</taxon>
        <taxon>Vertebrata</taxon>
        <taxon>Euteleostomi</taxon>
        <taxon>Actinopterygii</taxon>
        <taxon>Neopterygii</taxon>
        <taxon>Teleostei</taxon>
        <taxon>Ostariophysi</taxon>
        <taxon>Characiformes</taxon>
        <taxon>Characoidei</taxon>
        <taxon>Acestrorhamphidae</taxon>
        <taxon>Acestrorhamphinae</taxon>
        <taxon>Astyanax</taxon>
    </lineage>
</organism>
<comment type="caution">
    <text evidence="3">The sequence shown here is derived from an EMBL/GenBank/DDBJ whole genome shotgun (WGS) entry which is preliminary data.</text>
</comment>
<proteinExistence type="predicted"/>
<reference evidence="3 4" key="1">
    <citation type="submission" date="2021-07" db="EMBL/GenBank/DDBJ databases">
        <authorList>
            <person name="Imarazene B."/>
            <person name="Zahm M."/>
            <person name="Klopp C."/>
            <person name="Cabau C."/>
            <person name="Beille S."/>
            <person name="Jouanno E."/>
            <person name="Castinel A."/>
            <person name="Lluch J."/>
            <person name="Gil L."/>
            <person name="Kuchtly C."/>
            <person name="Lopez Roques C."/>
            <person name="Donnadieu C."/>
            <person name="Parrinello H."/>
            <person name="Journot L."/>
            <person name="Du K."/>
            <person name="Schartl M."/>
            <person name="Retaux S."/>
            <person name="Guiguen Y."/>
        </authorList>
    </citation>
    <scope>NUCLEOTIDE SEQUENCE [LARGE SCALE GENOMIC DNA]</scope>
    <source>
        <strain evidence="3">Pach_M1</strain>
        <tissue evidence="3">Testis</tissue>
    </source>
</reference>
<dbReference type="Proteomes" id="UP000752171">
    <property type="component" value="Unassembled WGS sequence"/>
</dbReference>
<evidence type="ECO:0000313" key="4">
    <source>
        <dbReference type="Proteomes" id="UP000752171"/>
    </source>
</evidence>